<gene>
    <name evidence="8" type="ordered locus">TREPR_0802</name>
</gene>
<dbReference type="InterPro" id="IPR052031">
    <property type="entry name" value="Membrane_Transporter-Flippase"/>
</dbReference>
<protein>
    <submittedName>
        <fullName evidence="8">MATE efflux family protein</fullName>
    </submittedName>
</protein>
<reference evidence="8 9" key="2">
    <citation type="journal article" date="2011" name="ISME J.">
        <title>RNA-seq reveals cooperative metabolic interactions between two termite-gut spirochete species in co-culture.</title>
        <authorList>
            <person name="Rosenthal A.Z."/>
            <person name="Matson E.G."/>
            <person name="Eldar A."/>
            <person name="Leadbetter J.R."/>
        </authorList>
    </citation>
    <scope>NUCLEOTIDE SEQUENCE [LARGE SCALE GENOMIC DNA]</scope>
    <source>
        <strain evidence="9">ATCC BAA-887 / DSM 12427 / ZAS-2</strain>
    </source>
</reference>
<dbReference type="PANTHER" id="PTHR43549">
    <property type="entry name" value="MULTIDRUG RESISTANCE PROTEIN YPNP-RELATED"/>
    <property type="match status" value="1"/>
</dbReference>
<comment type="subcellular location">
    <subcellularLocation>
        <location evidence="1">Cell membrane</location>
        <topology evidence="1">Multi-pass membrane protein</topology>
    </subcellularLocation>
</comment>
<sequence length="456" mass="48999">MTKNLTVGNPALLIISFTVPLLIGNLFQQFYNMADTLIVGRTIGVSALAAVGCTGSLSFLILGFVMGFTSGTAIITAQRFGAGDEPGVRRSFAVSIVLCVIMTLILTAISVVFTRPLLKLLRTPAEIFDGAYLYIIIIFWAGAVVVMFNLLSNVMRAVGDSRTPLIVLVVACIINIILDYVFILVFHTGVEGAAYATVIAQLLSSLMCVLVMVKKIPILTLAKEDWKLKAEDIKKHIAVALPMGFQMSIIAIGVVVLQFALNGMGTMAVAAFTAAQKIDTVATMPMASFGITMATYTAQNYGARKYDRIRQGVIQSSIISGSFAIFMGILFFLTGSQLAAIFIGSDPGAVRLAHIYLQINGSSYIVLAFLFIFRQTLQGLGNSFIPTIAGILELVMRTLAAVFLPAFFGFAGLCFASPLAWVGACVPLAIALALGMKKLLRKSLAEKKQLVQQQFR</sequence>
<dbReference type="AlphaFoldDB" id="F5YJ93"/>
<evidence type="ECO:0000256" key="7">
    <source>
        <dbReference type="SAM" id="Phobius"/>
    </source>
</evidence>
<evidence type="ECO:0000256" key="4">
    <source>
        <dbReference type="ARBA" id="ARBA00022692"/>
    </source>
</evidence>
<evidence type="ECO:0000256" key="1">
    <source>
        <dbReference type="ARBA" id="ARBA00004651"/>
    </source>
</evidence>
<dbReference type="InterPro" id="IPR048279">
    <property type="entry name" value="MdtK-like"/>
</dbReference>
<feature type="transmembrane region" description="Helical" evidence="7">
    <location>
        <begin position="318"/>
        <end position="343"/>
    </location>
</feature>
<reference evidence="9" key="1">
    <citation type="submission" date="2009-12" db="EMBL/GenBank/DDBJ databases">
        <title>Complete sequence of Treponema primitia strain ZAS-2.</title>
        <authorList>
            <person name="Tetu S.G."/>
            <person name="Matson E."/>
            <person name="Ren Q."/>
            <person name="Seshadri R."/>
            <person name="Elbourne L."/>
            <person name="Hassan K.A."/>
            <person name="Durkin A."/>
            <person name="Radune D."/>
            <person name="Mohamoud Y."/>
            <person name="Shay R."/>
            <person name="Jin S."/>
            <person name="Zhang X."/>
            <person name="Lucey K."/>
            <person name="Ballor N.R."/>
            <person name="Ottesen E."/>
            <person name="Rosenthal R."/>
            <person name="Allen A."/>
            <person name="Leadbetter J.R."/>
            <person name="Paulsen I.T."/>
        </authorList>
    </citation>
    <scope>NUCLEOTIDE SEQUENCE [LARGE SCALE GENOMIC DNA]</scope>
    <source>
        <strain evidence="9">ATCC BAA-887 / DSM 12427 / ZAS-2</strain>
    </source>
</reference>
<evidence type="ECO:0000256" key="6">
    <source>
        <dbReference type="ARBA" id="ARBA00023136"/>
    </source>
</evidence>
<dbReference type="Proteomes" id="UP000009223">
    <property type="component" value="Chromosome"/>
</dbReference>
<dbReference type="GO" id="GO:0042910">
    <property type="term" value="F:xenobiotic transmembrane transporter activity"/>
    <property type="evidence" value="ECO:0007669"/>
    <property type="project" value="InterPro"/>
</dbReference>
<evidence type="ECO:0000313" key="8">
    <source>
        <dbReference type="EMBL" id="AEF85518.1"/>
    </source>
</evidence>
<feature type="transmembrane region" description="Helical" evidence="7">
    <location>
        <begin position="355"/>
        <end position="373"/>
    </location>
</feature>
<organism evidence="8 9">
    <name type="scientific">Treponema primitia (strain ATCC BAA-887 / DSM 12427 / ZAS-2)</name>
    <dbReference type="NCBI Taxonomy" id="545694"/>
    <lineage>
        <taxon>Bacteria</taxon>
        <taxon>Pseudomonadati</taxon>
        <taxon>Spirochaetota</taxon>
        <taxon>Spirochaetia</taxon>
        <taxon>Spirochaetales</taxon>
        <taxon>Treponemataceae</taxon>
        <taxon>Treponema</taxon>
    </lineage>
</organism>
<dbReference type="GO" id="GO:0015297">
    <property type="term" value="F:antiporter activity"/>
    <property type="evidence" value="ECO:0007669"/>
    <property type="project" value="InterPro"/>
</dbReference>
<dbReference type="CDD" id="cd13138">
    <property type="entry name" value="MATE_yoeA_like"/>
    <property type="match status" value="1"/>
</dbReference>
<feature type="transmembrane region" description="Helical" evidence="7">
    <location>
        <begin position="192"/>
        <end position="213"/>
    </location>
</feature>
<dbReference type="RefSeq" id="WP_015709241.1">
    <property type="nucleotide sequence ID" value="NC_015578.1"/>
</dbReference>
<accession>F5YJ93</accession>
<keyword evidence="2" id="KW-0813">Transport</keyword>
<evidence type="ECO:0000313" key="9">
    <source>
        <dbReference type="Proteomes" id="UP000009223"/>
    </source>
</evidence>
<keyword evidence="3" id="KW-1003">Cell membrane</keyword>
<keyword evidence="4 7" id="KW-0812">Transmembrane</keyword>
<feature type="transmembrane region" description="Helical" evidence="7">
    <location>
        <begin position="131"/>
        <end position="151"/>
    </location>
</feature>
<dbReference type="KEGG" id="tpi:TREPR_0802"/>
<evidence type="ECO:0000256" key="3">
    <source>
        <dbReference type="ARBA" id="ARBA00022475"/>
    </source>
</evidence>
<dbReference type="GO" id="GO:0005886">
    <property type="term" value="C:plasma membrane"/>
    <property type="evidence" value="ECO:0007669"/>
    <property type="project" value="UniProtKB-SubCell"/>
</dbReference>
<evidence type="ECO:0000256" key="2">
    <source>
        <dbReference type="ARBA" id="ARBA00022448"/>
    </source>
</evidence>
<evidence type="ECO:0000256" key="5">
    <source>
        <dbReference type="ARBA" id="ARBA00022989"/>
    </source>
</evidence>
<feature type="transmembrane region" description="Helical" evidence="7">
    <location>
        <begin position="91"/>
        <end position="111"/>
    </location>
</feature>
<dbReference type="OrthoDB" id="9806302at2"/>
<feature type="transmembrane region" description="Helical" evidence="7">
    <location>
        <begin position="419"/>
        <end position="440"/>
    </location>
</feature>
<dbReference type="eggNOG" id="COG0534">
    <property type="taxonomic scope" value="Bacteria"/>
</dbReference>
<feature type="transmembrane region" description="Helical" evidence="7">
    <location>
        <begin position="237"/>
        <end position="261"/>
    </location>
</feature>
<dbReference type="Pfam" id="PF01554">
    <property type="entry name" value="MatE"/>
    <property type="match status" value="2"/>
</dbReference>
<dbReference type="NCBIfam" id="TIGR00797">
    <property type="entry name" value="matE"/>
    <property type="match status" value="1"/>
</dbReference>
<keyword evidence="9" id="KW-1185">Reference proteome</keyword>
<proteinExistence type="predicted"/>
<feature type="transmembrane region" description="Helical" evidence="7">
    <location>
        <begin position="163"/>
        <end position="186"/>
    </location>
</feature>
<feature type="transmembrane region" description="Helical" evidence="7">
    <location>
        <begin position="43"/>
        <end position="70"/>
    </location>
</feature>
<dbReference type="STRING" id="545694.TREPR_0802"/>
<dbReference type="EMBL" id="CP001843">
    <property type="protein sequence ID" value="AEF85518.1"/>
    <property type="molecule type" value="Genomic_DNA"/>
</dbReference>
<dbReference type="PANTHER" id="PTHR43549:SF3">
    <property type="entry name" value="MULTIDRUG RESISTANCE PROTEIN YPNP-RELATED"/>
    <property type="match status" value="1"/>
</dbReference>
<dbReference type="HOGENOM" id="CLU_012893_5_0_12"/>
<dbReference type="PIRSF" id="PIRSF006603">
    <property type="entry name" value="DinF"/>
    <property type="match status" value="1"/>
</dbReference>
<keyword evidence="5 7" id="KW-1133">Transmembrane helix</keyword>
<name>F5YJ93_TREPZ</name>
<feature type="transmembrane region" description="Helical" evidence="7">
    <location>
        <begin position="281"/>
        <end position="298"/>
    </location>
</feature>
<keyword evidence="6 7" id="KW-0472">Membrane</keyword>
<feature type="transmembrane region" description="Helical" evidence="7">
    <location>
        <begin position="12"/>
        <end position="31"/>
    </location>
</feature>
<dbReference type="InterPro" id="IPR002528">
    <property type="entry name" value="MATE_fam"/>
</dbReference>